<reference evidence="3 4" key="1">
    <citation type="journal article" date="2013" name="Nat. Commun.">
        <title>The evolution and pathogenic mechanisms of the rice sheath blight pathogen.</title>
        <authorList>
            <person name="Zheng A."/>
            <person name="Lin R."/>
            <person name="Xu L."/>
            <person name="Qin P."/>
            <person name="Tang C."/>
            <person name="Ai P."/>
            <person name="Zhang D."/>
            <person name="Liu Y."/>
            <person name="Sun Z."/>
            <person name="Feng H."/>
            <person name="Wang Y."/>
            <person name="Chen Y."/>
            <person name="Liang X."/>
            <person name="Fu R."/>
            <person name="Li Q."/>
            <person name="Zhang J."/>
            <person name="Yu X."/>
            <person name="Xie Z."/>
            <person name="Ding L."/>
            <person name="Guan P."/>
            <person name="Tang J."/>
            <person name="Liang Y."/>
            <person name="Wang S."/>
            <person name="Deng Q."/>
            <person name="Li S."/>
            <person name="Zhu J."/>
            <person name="Wang L."/>
            <person name="Liu H."/>
            <person name="Li P."/>
        </authorList>
    </citation>
    <scope>NUCLEOTIDE SEQUENCE [LARGE SCALE GENOMIC DNA]</scope>
    <source>
        <strain evidence="4">AG-1 IA</strain>
    </source>
</reference>
<dbReference type="Proteomes" id="UP000011668">
    <property type="component" value="Unassembled WGS sequence"/>
</dbReference>
<evidence type="ECO:0000313" key="4">
    <source>
        <dbReference type="Proteomes" id="UP000011668"/>
    </source>
</evidence>
<dbReference type="GO" id="GO:0009117">
    <property type="term" value="P:nucleotide metabolic process"/>
    <property type="evidence" value="ECO:0007669"/>
    <property type="project" value="TreeGrafter"/>
</dbReference>
<protein>
    <submittedName>
        <fullName evidence="3">HIT domain-containing protein</fullName>
    </submittedName>
</protein>
<accession>L8WG92</accession>
<evidence type="ECO:0000259" key="2">
    <source>
        <dbReference type="PROSITE" id="PS51084"/>
    </source>
</evidence>
<feature type="domain" description="HIT" evidence="2">
    <location>
        <begin position="49"/>
        <end position="116"/>
    </location>
</feature>
<dbReference type="Pfam" id="PF01230">
    <property type="entry name" value="HIT"/>
    <property type="match status" value="1"/>
</dbReference>
<dbReference type="InterPro" id="IPR001310">
    <property type="entry name" value="Histidine_triad_HIT"/>
</dbReference>
<dbReference type="AlphaFoldDB" id="L8WG92"/>
<evidence type="ECO:0000313" key="3">
    <source>
        <dbReference type="EMBL" id="ELU36990.1"/>
    </source>
</evidence>
<comment type="caution">
    <text evidence="3">The sequence shown here is derived from an EMBL/GenBank/DDBJ whole genome shotgun (WGS) entry which is preliminary data.</text>
</comment>
<dbReference type="InterPro" id="IPR036265">
    <property type="entry name" value="HIT-like_sf"/>
</dbReference>
<dbReference type="GO" id="GO:0003824">
    <property type="term" value="F:catalytic activity"/>
    <property type="evidence" value="ECO:0007669"/>
    <property type="project" value="InterPro"/>
</dbReference>
<dbReference type="STRING" id="983506.L8WG92"/>
<dbReference type="OrthoDB" id="672793at2759"/>
<sequence length="184" mass="20439">MGAILSKHPLFRVGRSDQRCKSRVSMTSHMIDQFVHRTQNCNTPELDCIFCEIISARSPCYKIYETDQVVAILDIQPIRRGHALVMPKIHIEKVSDLPPELAGAVGTAVSRVAGAICRAITSFQRPIYQKTRVSMSRAHQKALQSSCENGCVEENLRIPKAVSCPNESNPGFDTCCRIHAFLGN</sequence>
<dbReference type="InterPro" id="IPR011146">
    <property type="entry name" value="HIT-like"/>
</dbReference>
<dbReference type="PRINTS" id="PR00332">
    <property type="entry name" value="HISTRIAD"/>
</dbReference>
<evidence type="ECO:0000256" key="1">
    <source>
        <dbReference type="PROSITE-ProRule" id="PRU00464"/>
    </source>
</evidence>
<dbReference type="PROSITE" id="PS51084">
    <property type="entry name" value="HIT_2"/>
    <property type="match status" value="1"/>
</dbReference>
<dbReference type="HOGENOM" id="CLU_1469176_0_0_1"/>
<dbReference type="PANTHER" id="PTHR46648">
    <property type="entry name" value="HIT FAMILY PROTEIN 1"/>
    <property type="match status" value="1"/>
</dbReference>
<organism evidence="3 4">
    <name type="scientific">Thanatephorus cucumeris (strain AG1-IA)</name>
    <name type="common">Rice sheath blight fungus</name>
    <name type="synonym">Rhizoctonia solani</name>
    <dbReference type="NCBI Taxonomy" id="983506"/>
    <lineage>
        <taxon>Eukaryota</taxon>
        <taxon>Fungi</taxon>
        <taxon>Dikarya</taxon>
        <taxon>Basidiomycota</taxon>
        <taxon>Agaricomycotina</taxon>
        <taxon>Agaricomycetes</taxon>
        <taxon>Cantharellales</taxon>
        <taxon>Ceratobasidiaceae</taxon>
        <taxon>Rhizoctonia</taxon>
        <taxon>Rhizoctonia solani AG-1</taxon>
    </lineage>
</organism>
<gene>
    <name evidence="3" type="ORF">AG1IA_08976</name>
</gene>
<proteinExistence type="predicted"/>
<dbReference type="EMBL" id="AFRT01002909">
    <property type="protein sequence ID" value="ELU36990.1"/>
    <property type="molecule type" value="Genomic_DNA"/>
</dbReference>
<dbReference type="SUPFAM" id="SSF54197">
    <property type="entry name" value="HIT-like"/>
    <property type="match status" value="1"/>
</dbReference>
<dbReference type="PANTHER" id="PTHR46648:SF1">
    <property type="entry name" value="ADENOSINE 5'-MONOPHOSPHORAMIDASE HNT1"/>
    <property type="match status" value="1"/>
</dbReference>
<name>L8WG92_THACA</name>
<dbReference type="Gene3D" id="3.30.428.10">
    <property type="entry name" value="HIT-like"/>
    <property type="match status" value="1"/>
</dbReference>
<comment type="caution">
    <text evidence="1">Lacks conserved residue(s) required for the propagation of feature annotation.</text>
</comment>
<keyword evidence="4" id="KW-1185">Reference proteome</keyword>